<sequence length="351" mass="39042">MGLVHCTLVCLGLPLLMACAAGSYQEQLHEGQRQVLANALPVAEVLADPGTDARTRRLLAAALAARDFASRHLDLPDNASYRRYADLRRDYAVWNLFATDEFSLRPRDRCFPRAGCVSYLGFYDPHAARRAAAELQRQGLDTCIGAAAAFTIPGREDAPILSTMLGDEAHQAELIFHELAHQRLYLPGDSAFNESLAVFVQREGLRQWLASRGQPLPTETGPRQREELAALVLATRARLQALYASGLPPEAMRARKAAEFQRLRSEYRQLVARRWGGKGLFDGWIDGPLNNATLLPFALYDQWVPAFAALYRQVDGDWPAFYAQAARLGALPAAQRQAALERLADGRFRWL</sequence>
<reference evidence="2 3" key="1">
    <citation type="submission" date="2016-05" db="EMBL/GenBank/DDBJ databases">
        <title>Genome Sequence of Pseudomonas citronellolis Strain SJTE-3, an Estrogens and Persistent Organic Pollutants degradation strain.</title>
        <authorList>
            <person name="Liang R."/>
        </authorList>
    </citation>
    <scope>NUCLEOTIDE SEQUENCE [LARGE SCALE GENOMIC DNA]</scope>
    <source>
        <strain evidence="2 3">SJTE-3</strain>
    </source>
</reference>
<evidence type="ECO:0000256" key="1">
    <source>
        <dbReference type="SAM" id="SignalP"/>
    </source>
</evidence>
<dbReference type="Pfam" id="PF10023">
    <property type="entry name" value="Aminopep"/>
    <property type="match status" value="1"/>
</dbReference>
<evidence type="ECO:0000313" key="3">
    <source>
        <dbReference type="Proteomes" id="UP000077748"/>
    </source>
</evidence>
<dbReference type="EMBL" id="CP015878">
    <property type="protein sequence ID" value="ANI12505.1"/>
    <property type="molecule type" value="Genomic_DNA"/>
</dbReference>
<feature type="chain" id="PRO_5008391405" evidence="1">
    <location>
        <begin position="21"/>
        <end position="351"/>
    </location>
</feature>
<keyword evidence="2" id="KW-0378">Hydrolase</keyword>
<dbReference type="RefSeq" id="WP_064581532.1">
    <property type="nucleotide sequence ID" value="NZ_CP015878.1"/>
</dbReference>
<dbReference type="Proteomes" id="UP000077748">
    <property type="component" value="Chromosome"/>
</dbReference>
<accession>A0A1A9K4J6</accession>
<dbReference type="PIRSF" id="PIRSF029285">
    <property type="entry name" value="Aminopept"/>
    <property type="match status" value="1"/>
</dbReference>
<name>A0A1A9K4J6_9PSED</name>
<keyword evidence="2" id="KW-0645">Protease</keyword>
<keyword evidence="2" id="KW-0031">Aminopeptidase</keyword>
<organism evidence="2 3">
    <name type="scientific">Pseudomonas citronellolis</name>
    <dbReference type="NCBI Taxonomy" id="53408"/>
    <lineage>
        <taxon>Bacteria</taxon>
        <taxon>Pseudomonadati</taxon>
        <taxon>Pseudomonadota</taxon>
        <taxon>Gammaproteobacteria</taxon>
        <taxon>Pseudomonadales</taxon>
        <taxon>Pseudomonadaceae</taxon>
        <taxon>Pseudomonas</taxon>
    </lineage>
</organism>
<proteinExistence type="predicted"/>
<dbReference type="InterPro" id="IPR014553">
    <property type="entry name" value="Aminopept"/>
</dbReference>
<feature type="signal peptide" evidence="1">
    <location>
        <begin position="1"/>
        <end position="20"/>
    </location>
</feature>
<dbReference type="AlphaFoldDB" id="A0A1A9K4J6"/>
<evidence type="ECO:0000313" key="2">
    <source>
        <dbReference type="EMBL" id="ANI12505.1"/>
    </source>
</evidence>
<keyword evidence="1" id="KW-0732">Signal</keyword>
<dbReference type="GO" id="GO:0004177">
    <property type="term" value="F:aminopeptidase activity"/>
    <property type="evidence" value="ECO:0007669"/>
    <property type="project" value="UniProtKB-KW"/>
</dbReference>
<gene>
    <name evidence="2" type="ORF">A9C11_00295</name>
</gene>
<protein>
    <submittedName>
        <fullName evidence="2">Aminopeptidase</fullName>
    </submittedName>
</protein>